<keyword evidence="1" id="KW-0418">Kinase</keyword>
<reference evidence="3 4" key="1">
    <citation type="submission" date="2019-12" db="EMBL/GenBank/DDBJ databases">
        <title>Defluviitalea raffinosedens, isolated from a biogas fermenter, genome sequencing and characterization.</title>
        <authorList>
            <person name="Rettenmaier R."/>
            <person name="Schneider M."/>
            <person name="Neuhaus K."/>
            <person name="Liebl W."/>
            <person name="Zverlov V."/>
        </authorList>
    </citation>
    <scope>NUCLEOTIDE SEQUENCE [LARGE SCALE GENOMIC DNA]</scope>
    <source>
        <strain evidence="3 4">249c-K6</strain>
    </source>
</reference>
<dbReference type="InterPro" id="IPR003594">
    <property type="entry name" value="HATPase_dom"/>
</dbReference>
<accession>A0A7C8LIQ8</accession>
<dbReference type="CDD" id="cd16936">
    <property type="entry name" value="HATPase_RsbW-like"/>
    <property type="match status" value="1"/>
</dbReference>
<dbReference type="AlphaFoldDB" id="A0A7C8LIQ8"/>
<evidence type="ECO:0000313" key="4">
    <source>
        <dbReference type="Proteomes" id="UP000483018"/>
    </source>
</evidence>
<feature type="domain" description="Histidine kinase/HSP90-like ATPase" evidence="2">
    <location>
        <begin position="10"/>
        <end position="135"/>
    </location>
</feature>
<evidence type="ECO:0000259" key="2">
    <source>
        <dbReference type="Pfam" id="PF13581"/>
    </source>
</evidence>
<keyword evidence="1" id="KW-0723">Serine/threonine-protein kinase</keyword>
<evidence type="ECO:0000256" key="1">
    <source>
        <dbReference type="ARBA" id="ARBA00022527"/>
    </source>
</evidence>
<dbReference type="PANTHER" id="PTHR35526:SF3">
    <property type="entry name" value="ANTI-SIGMA-F FACTOR RSBW"/>
    <property type="match status" value="1"/>
</dbReference>
<protein>
    <recommendedName>
        <fullName evidence="2">Histidine kinase/HSP90-like ATPase domain-containing protein</fullName>
    </recommendedName>
</protein>
<dbReference type="OrthoDB" id="9767435at2"/>
<name>A0A7C8LIQ8_9FIRM</name>
<sequence length="148" mass="17087">MKAQLFKKTFPSELKCIRTVIEEIMDYLCCSFPSLSSEDYFDCKLIYNELLINAVIHGNENDKSKFVSVTIEIIGDDSIYSTITDEGNGFDYNRILKEIEKTDRLFLESGRGIQLVQSLTNELHYEPSGKRISFYKRMSKNGQNLSCR</sequence>
<gene>
    <name evidence="3" type="ORF">GND95_10690</name>
</gene>
<comment type="caution">
    <text evidence="3">The sequence shown here is derived from an EMBL/GenBank/DDBJ whole genome shotgun (WGS) entry which is preliminary data.</text>
</comment>
<dbReference type="Gene3D" id="3.30.565.10">
    <property type="entry name" value="Histidine kinase-like ATPase, C-terminal domain"/>
    <property type="match status" value="1"/>
</dbReference>
<dbReference type="InterPro" id="IPR050267">
    <property type="entry name" value="Anti-sigma-factor_SerPK"/>
</dbReference>
<dbReference type="SUPFAM" id="SSF55874">
    <property type="entry name" value="ATPase domain of HSP90 chaperone/DNA topoisomerase II/histidine kinase"/>
    <property type="match status" value="1"/>
</dbReference>
<evidence type="ECO:0000313" key="3">
    <source>
        <dbReference type="EMBL" id="KAE9632978.1"/>
    </source>
</evidence>
<dbReference type="EMBL" id="WSLF01000010">
    <property type="protein sequence ID" value="KAE9632978.1"/>
    <property type="molecule type" value="Genomic_DNA"/>
</dbReference>
<dbReference type="PANTHER" id="PTHR35526">
    <property type="entry name" value="ANTI-SIGMA-F FACTOR RSBW-RELATED"/>
    <property type="match status" value="1"/>
</dbReference>
<proteinExistence type="predicted"/>
<keyword evidence="4" id="KW-1185">Reference proteome</keyword>
<dbReference type="GO" id="GO:0004674">
    <property type="term" value="F:protein serine/threonine kinase activity"/>
    <property type="evidence" value="ECO:0007669"/>
    <property type="project" value="UniProtKB-KW"/>
</dbReference>
<dbReference type="RefSeq" id="WP_158741152.1">
    <property type="nucleotide sequence ID" value="NZ_JAFBEP010000001.1"/>
</dbReference>
<organism evidence="3 4">
    <name type="scientific">Defluviitalea raffinosedens</name>
    <dbReference type="NCBI Taxonomy" id="1450156"/>
    <lineage>
        <taxon>Bacteria</taxon>
        <taxon>Bacillati</taxon>
        <taxon>Bacillota</taxon>
        <taxon>Clostridia</taxon>
        <taxon>Lachnospirales</taxon>
        <taxon>Defluviitaleaceae</taxon>
        <taxon>Defluviitalea</taxon>
    </lineage>
</organism>
<keyword evidence="1" id="KW-0808">Transferase</keyword>
<dbReference type="InterPro" id="IPR036890">
    <property type="entry name" value="HATPase_C_sf"/>
</dbReference>
<dbReference type="Pfam" id="PF13581">
    <property type="entry name" value="HATPase_c_2"/>
    <property type="match status" value="1"/>
</dbReference>
<dbReference type="Proteomes" id="UP000483018">
    <property type="component" value="Unassembled WGS sequence"/>
</dbReference>